<evidence type="ECO:0000313" key="2">
    <source>
        <dbReference type="EMBL" id="KAG8175080.1"/>
    </source>
</evidence>
<feature type="region of interest" description="Disordered" evidence="1">
    <location>
        <begin position="152"/>
        <end position="219"/>
    </location>
</feature>
<dbReference type="EMBL" id="JAFNEN010001080">
    <property type="protein sequence ID" value="KAG8175080.1"/>
    <property type="molecule type" value="Genomic_DNA"/>
</dbReference>
<dbReference type="Proteomes" id="UP000827092">
    <property type="component" value="Unassembled WGS sequence"/>
</dbReference>
<evidence type="ECO:0000313" key="3">
    <source>
        <dbReference type="Proteomes" id="UP000827092"/>
    </source>
</evidence>
<feature type="region of interest" description="Disordered" evidence="1">
    <location>
        <begin position="66"/>
        <end position="103"/>
    </location>
</feature>
<dbReference type="AlphaFoldDB" id="A0AAV6TSR0"/>
<gene>
    <name evidence="2" type="ORF">JTE90_028218</name>
</gene>
<evidence type="ECO:0000256" key="1">
    <source>
        <dbReference type="SAM" id="MobiDB-lite"/>
    </source>
</evidence>
<keyword evidence="3" id="KW-1185">Reference proteome</keyword>
<feature type="compositionally biased region" description="Gly residues" evidence="1">
    <location>
        <begin position="152"/>
        <end position="214"/>
    </location>
</feature>
<organism evidence="2 3">
    <name type="scientific">Oedothorax gibbosus</name>
    <dbReference type="NCBI Taxonomy" id="931172"/>
    <lineage>
        <taxon>Eukaryota</taxon>
        <taxon>Metazoa</taxon>
        <taxon>Ecdysozoa</taxon>
        <taxon>Arthropoda</taxon>
        <taxon>Chelicerata</taxon>
        <taxon>Arachnida</taxon>
        <taxon>Araneae</taxon>
        <taxon>Araneomorphae</taxon>
        <taxon>Entelegynae</taxon>
        <taxon>Araneoidea</taxon>
        <taxon>Linyphiidae</taxon>
        <taxon>Erigoninae</taxon>
        <taxon>Oedothorax</taxon>
    </lineage>
</organism>
<feature type="compositionally biased region" description="Gly residues" evidence="1">
    <location>
        <begin position="83"/>
        <end position="94"/>
    </location>
</feature>
<name>A0AAV6TSR0_9ARAC</name>
<comment type="caution">
    <text evidence="2">The sequence shown here is derived from an EMBL/GenBank/DDBJ whole genome shotgun (WGS) entry which is preliminary data.</text>
</comment>
<sequence length="330" mass="33817">MEYAPQRMRVVGDFPNGPRAWSKGWRSLTASSPFRYTLLSTENSHHPPRIAVGSLPLSSRIEGRKKRQAGFQEQQQMQRQSQGYGGYPYGGGAGMQQKQMQSQNQGYGGYPYGGGAQMHGQRMQGGGGYGSYGGSGPGMQGQGMQGGGGYGSYGGSGPGMQGQGMQGRGGSGPLGGSGPGMQGQGMQGRGGSGPLGGSGPGMQGQGMQGRGGPESSGVYPYPSLAGLQIHDGSVQGIGGRKGSGLLGGGVLGGIGRKKRQAGLQGQQMQGRSGGYGGFPYVQGRAVEYLQALVDEGAEKQGTQDEALVALDDREKSLRSASARPANARRS</sequence>
<feature type="compositionally biased region" description="Low complexity" evidence="1">
    <location>
        <begin position="69"/>
        <end position="82"/>
    </location>
</feature>
<proteinExistence type="predicted"/>
<accession>A0AAV6TSR0</accession>
<reference evidence="2 3" key="1">
    <citation type="journal article" date="2022" name="Nat. Ecol. Evol.">
        <title>A masculinizing supergene underlies an exaggerated male reproductive morph in a spider.</title>
        <authorList>
            <person name="Hendrickx F."/>
            <person name="De Corte Z."/>
            <person name="Sonet G."/>
            <person name="Van Belleghem S.M."/>
            <person name="Kostlbacher S."/>
            <person name="Vangestel C."/>
        </authorList>
    </citation>
    <scope>NUCLEOTIDE SEQUENCE [LARGE SCALE GENOMIC DNA]</scope>
    <source>
        <strain evidence="2">W744_W776</strain>
    </source>
</reference>
<protein>
    <submittedName>
        <fullName evidence="2">Uncharacterized protein</fullName>
    </submittedName>
</protein>